<dbReference type="InterPro" id="IPR006518">
    <property type="entry name" value="Trypano_RHS"/>
</dbReference>
<organism evidence="3">
    <name type="scientific">Trypanosoma brucei equiperdum</name>
    <dbReference type="NCBI Taxonomy" id="630700"/>
    <lineage>
        <taxon>Eukaryota</taxon>
        <taxon>Discoba</taxon>
        <taxon>Euglenozoa</taxon>
        <taxon>Kinetoplastea</taxon>
        <taxon>Metakinetoplastina</taxon>
        <taxon>Trypanosomatida</taxon>
        <taxon>Trypanosomatidae</taxon>
        <taxon>Trypanosoma</taxon>
    </lineage>
</organism>
<dbReference type="InterPro" id="IPR052980">
    <property type="entry name" value="Crinkler_effector"/>
</dbReference>
<reference evidence="3" key="1">
    <citation type="submission" date="2018-09" db="EMBL/GenBank/DDBJ databases">
        <title>whole genome sequence of T. equiperdum IVM-t1 strain.</title>
        <authorList>
            <person name="Suganuma K."/>
        </authorList>
    </citation>
    <scope>NUCLEOTIDE SEQUENCE [LARGE SCALE GENOMIC DNA]</scope>
    <source>
        <strain evidence="3">IVM-t1</strain>
    </source>
</reference>
<evidence type="ECO:0000259" key="2">
    <source>
        <dbReference type="Pfam" id="PF24466"/>
    </source>
</evidence>
<dbReference type="InterPro" id="IPR056000">
    <property type="entry name" value="DUF7578"/>
</dbReference>
<dbReference type="EMBL" id="QSBY01000005">
    <property type="protein sequence ID" value="RHW72367.1"/>
    <property type="molecule type" value="Genomic_DNA"/>
</dbReference>
<dbReference type="NCBIfam" id="TIGR01631">
    <property type="entry name" value="Trypano_RHS"/>
    <property type="match status" value="1"/>
</dbReference>
<dbReference type="PANTHER" id="PTHR33129">
    <property type="entry name" value="PROTEIN KINASE DOMAIN-CONTAINING PROTEIN-RELATED"/>
    <property type="match status" value="1"/>
</dbReference>
<evidence type="ECO:0000259" key="1">
    <source>
        <dbReference type="Pfam" id="PF20445"/>
    </source>
</evidence>
<comment type="caution">
    <text evidence="3">The sequence shown here is derived from an EMBL/GenBank/DDBJ whole genome shotgun (WGS) entry which is preliminary data.</text>
</comment>
<feature type="domain" description="DUF7578" evidence="2">
    <location>
        <begin position="1"/>
        <end position="53"/>
    </location>
</feature>
<dbReference type="InterPro" id="IPR046835">
    <property type="entry name" value="RHS_N"/>
</dbReference>
<evidence type="ECO:0000313" key="3">
    <source>
        <dbReference type="EMBL" id="RHW72367.1"/>
    </source>
</evidence>
<accession>A0A3L6LAU3</accession>
<name>A0A3L6LAU3_9TRYP</name>
<feature type="domain" description="Retrotransposon hot spot protein N-terminal" evidence="1">
    <location>
        <begin position="115"/>
        <end position="226"/>
    </location>
</feature>
<dbReference type="Pfam" id="PF24466">
    <property type="entry name" value="DUF7578"/>
    <property type="match status" value="1"/>
</dbReference>
<dbReference type="PANTHER" id="PTHR33129:SF3">
    <property type="entry name" value="HOT SPOT (RHS) PROTEIN, PUTATIVE-RELATED"/>
    <property type="match status" value="1"/>
</dbReference>
<protein>
    <submittedName>
        <fullName evidence="3">Retrotransposon hot spot protein</fullName>
    </submittedName>
</protein>
<dbReference type="Pfam" id="PF20445">
    <property type="entry name" value="RHS_N"/>
    <property type="match status" value="1"/>
</dbReference>
<proteinExistence type="predicted"/>
<dbReference type="Proteomes" id="UP000266743">
    <property type="component" value="Chromosome 5"/>
</dbReference>
<dbReference type="AlphaFoldDB" id="A0A3L6LAU3"/>
<gene>
    <name evidence="3" type="ORF">DPX39_050005400</name>
</gene>
<sequence length="330" mass="37063">MKLHEFLNQQIGETLGTPNVSMVEFVMDPEEYVVYTGILEEIRDIDEFQLLSAVIYLPRNGIGGMQQWEENATAQIGEFVGPVVRGKLDAALMAAKEARIRAAQTACDVKVEGPYDSIYDAKWSYVMSGYDAEPLGMKVFCGRPQRIWTEEEVDITPLPANVDAQVPERPNGLEIFVLTSEKGWPYNRFALDYTTGRKAVSQHVYIRREIMRVWYKVEKRLRAWWVEMTAHRPPIHIVIGTPGIGKSCGLGLFFTSFPGDAGHLNVVPGSSTPYHRGKPRASSVPFMGNTAVLRLRHHTAQGSAASCWDTVFHLSVLVHVPACHEQYHPH</sequence>